<evidence type="ECO:0000256" key="5">
    <source>
        <dbReference type="ARBA" id="ARBA00022741"/>
    </source>
</evidence>
<reference evidence="11" key="1">
    <citation type="submission" date="2019-08" db="EMBL/GenBank/DDBJ databases">
        <authorList>
            <person name="Kucharzyk K."/>
            <person name="Murdoch R.W."/>
            <person name="Higgins S."/>
            <person name="Loffler F."/>
        </authorList>
    </citation>
    <scope>NUCLEOTIDE SEQUENCE</scope>
</reference>
<dbReference type="InterPro" id="IPR027417">
    <property type="entry name" value="P-loop_NTPase"/>
</dbReference>
<dbReference type="GO" id="GO:0046872">
    <property type="term" value="F:metal ion binding"/>
    <property type="evidence" value="ECO:0007669"/>
    <property type="project" value="UniProtKB-KW"/>
</dbReference>
<protein>
    <submittedName>
        <fullName evidence="11">Putative GTP-binding protein EngB</fullName>
    </submittedName>
</protein>
<proteinExistence type="inferred from homology"/>
<dbReference type="NCBIfam" id="TIGR03598">
    <property type="entry name" value="GTPase_YsxC"/>
    <property type="match status" value="1"/>
</dbReference>
<dbReference type="HAMAP" id="MF_00321">
    <property type="entry name" value="GTPase_EngB"/>
    <property type="match status" value="1"/>
</dbReference>
<evidence type="ECO:0000256" key="1">
    <source>
        <dbReference type="ARBA" id="ARBA00001946"/>
    </source>
</evidence>
<evidence type="ECO:0000256" key="2">
    <source>
        <dbReference type="ARBA" id="ARBA00009638"/>
    </source>
</evidence>
<keyword evidence="6" id="KW-0460">Magnesium</keyword>
<dbReference type="GO" id="GO:0005525">
    <property type="term" value="F:GTP binding"/>
    <property type="evidence" value="ECO:0007669"/>
    <property type="project" value="UniProtKB-KW"/>
</dbReference>
<name>A0A645I907_9ZZZZ</name>
<comment type="caution">
    <text evidence="11">The sequence shown here is derived from an EMBL/GenBank/DDBJ whole genome shotgun (WGS) entry which is preliminary data.</text>
</comment>
<evidence type="ECO:0000313" key="11">
    <source>
        <dbReference type="EMBL" id="MPN47396.1"/>
    </source>
</evidence>
<dbReference type="FunFam" id="3.40.50.300:FF:000098">
    <property type="entry name" value="Probable GTP-binding protein EngB"/>
    <property type="match status" value="1"/>
</dbReference>
<keyword evidence="3" id="KW-0132">Cell division</keyword>
<evidence type="ECO:0000256" key="7">
    <source>
        <dbReference type="ARBA" id="ARBA00023134"/>
    </source>
</evidence>
<accession>A0A645I907</accession>
<dbReference type="InterPro" id="IPR005225">
    <property type="entry name" value="Small_GTP-bd"/>
</dbReference>
<dbReference type="InterPro" id="IPR019987">
    <property type="entry name" value="GTP-bd_ribosome_bio_YsxC"/>
</dbReference>
<organism evidence="11">
    <name type="scientific">bioreactor metagenome</name>
    <dbReference type="NCBI Taxonomy" id="1076179"/>
    <lineage>
        <taxon>unclassified sequences</taxon>
        <taxon>metagenomes</taxon>
        <taxon>ecological metagenomes</taxon>
    </lineage>
</organism>
<dbReference type="Gene3D" id="3.40.50.300">
    <property type="entry name" value="P-loop containing nucleotide triphosphate hydrolases"/>
    <property type="match status" value="1"/>
</dbReference>
<evidence type="ECO:0000256" key="9">
    <source>
        <dbReference type="ARBA" id="ARBA00023306"/>
    </source>
</evidence>
<dbReference type="CDD" id="cd01876">
    <property type="entry name" value="YihA_EngB"/>
    <property type="match status" value="1"/>
</dbReference>
<evidence type="ECO:0000256" key="3">
    <source>
        <dbReference type="ARBA" id="ARBA00022618"/>
    </source>
</evidence>
<keyword evidence="8" id="KW-0717">Septation</keyword>
<keyword evidence="5" id="KW-0547">Nucleotide-binding</keyword>
<dbReference type="SUPFAM" id="SSF52540">
    <property type="entry name" value="P-loop containing nucleoside triphosphate hydrolases"/>
    <property type="match status" value="1"/>
</dbReference>
<dbReference type="NCBIfam" id="TIGR00231">
    <property type="entry name" value="small_GTP"/>
    <property type="match status" value="1"/>
</dbReference>
<keyword evidence="4" id="KW-0479">Metal-binding</keyword>
<dbReference type="PROSITE" id="PS51706">
    <property type="entry name" value="G_ENGB"/>
    <property type="match status" value="1"/>
</dbReference>
<evidence type="ECO:0000256" key="6">
    <source>
        <dbReference type="ARBA" id="ARBA00022842"/>
    </source>
</evidence>
<dbReference type="EMBL" id="VSSQ01108860">
    <property type="protein sequence ID" value="MPN47396.1"/>
    <property type="molecule type" value="Genomic_DNA"/>
</dbReference>
<evidence type="ECO:0000256" key="4">
    <source>
        <dbReference type="ARBA" id="ARBA00022723"/>
    </source>
</evidence>
<comment type="cofactor">
    <cofactor evidence="1">
        <name>Mg(2+)</name>
        <dbReference type="ChEBI" id="CHEBI:18420"/>
    </cofactor>
</comment>
<dbReference type="AlphaFoldDB" id="A0A645I907"/>
<dbReference type="Pfam" id="PF01926">
    <property type="entry name" value="MMR_HSR1"/>
    <property type="match status" value="1"/>
</dbReference>
<feature type="domain" description="EngB-type G" evidence="10">
    <location>
        <begin position="8"/>
        <end position="181"/>
    </location>
</feature>
<dbReference type="InterPro" id="IPR030393">
    <property type="entry name" value="G_ENGB_dom"/>
</dbReference>
<evidence type="ECO:0000259" key="10">
    <source>
        <dbReference type="PROSITE" id="PS51706"/>
    </source>
</evidence>
<dbReference type="GO" id="GO:0000917">
    <property type="term" value="P:division septum assembly"/>
    <property type="evidence" value="ECO:0007669"/>
    <property type="project" value="UniProtKB-KW"/>
</dbReference>
<dbReference type="GO" id="GO:0005829">
    <property type="term" value="C:cytosol"/>
    <property type="evidence" value="ECO:0007669"/>
    <property type="project" value="TreeGrafter"/>
</dbReference>
<evidence type="ECO:0000256" key="8">
    <source>
        <dbReference type="ARBA" id="ARBA00023210"/>
    </source>
</evidence>
<dbReference type="PANTHER" id="PTHR11649">
    <property type="entry name" value="MSS1/TRME-RELATED GTP-BINDING PROTEIN"/>
    <property type="match status" value="1"/>
</dbReference>
<dbReference type="PANTHER" id="PTHR11649:SF13">
    <property type="entry name" value="ENGB-TYPE G DOMAIN-CONTAINING PROTEIN"/>
    <property type="match status" value="1"/>
</dbReference>
<sequence>MSQYPDDRKPEIAFAGKSNVGKSTLINSMIGRKALARTSSQPGKTRTINFYNVEDVVYFVDLPGYGYAKAPKTEIERWGKMIDEYLNKRESLMGIVMLIDIRHEPGENDKMMYNWLKHYGYDIIIAATKMDKIKRSQIQKQLSCIKKAFNMDSEGKLIPFSGETKSGVEELWSAIEDAVGYKEEQKGE</sequence>
<comment type="similarity">
    <text evidence="2">Belongs to the TRAFAC class TrmE-Era-EngA-EngB-Septin-like GTPase superfamily. EngB GTPase family.</text>
</comment>
<keyword evidence="9" id="KW-0131">Cell cycle</keyword>
<dbReference type="InterPro" id="IPR006073">
    <property type="entry name" value="GTP-bd"/>
</dbReference>
<gene>
    <name evidence="11" type="primary">engB_40</name>
    <name evidence="11" type="ORF">SDC9_194998</name>
</gene>
<keyword evidence="7" id="KW-0342">GTP-binding</keyword>